<dbReference type="SUPFAM" id="SSF52266">
    <property type="entry name" value="SGNH hydrolase"/>
    <property type="match status" value="1"/>
</dbReference>
<dbReference type="Pfam" id="PF03629">
    <property type="entry name" value="SASA"/>
    <property type="match status" value="1"/>
</dbReference>
<dbReference type="InterPro" id="IPR036514">
    <property type="entry name" value="SGNH_hydro_sf"/>
</dbReference>
<dbReference type="Pfam" id="PF13364">
    <property type="entry name" value="BetaGal_ABD2"/>
    <property type="match status" value="1"/>
</dbReference>
<dbReference type="OrthoDB" id="9816001at2"/>
<dbReference type="InterPro" id="IPR005181">
    <property type="entry name" value="SASA"/>
</dbReference>
<dbReference type="InterPro" id="IPR008979">
    <property type="entry name" value="Galactose-bd-like_sf"/>
</dbReference>
<evidence type="ECO:0000313" key="6">
    <source>
        <dbReference type="Proteomes" id="UP000247973"/>
    </source>
</evidence>
<organism evidence="5 6">
    <name type="scientific">Dysgonomonas alginatilytica</name>
    <dbReference type="NCBI Taxonomy" id="1605892"/>
    <lineage>
        <taxon>Bacteria</taxon>
        <taxon>Pseudomonadati</taxon>
        <taxon>Bacteroidota</taxon>
        <taxon>Bacteroidia</taxon>
        <taxon>Bacteroidales</taxon>
        <taxon>Dysgonomonadaceae</taxon>
        <taxon>Dysgonomonas</taxon>
    </lineage>
</organism>
<comment type="caution">
    <text evidence="5">The sequence shown here is derived from an EMBL/GenBank/DDBJ whole genome shotgun (WGS) entry which is preliminary data.</text>
</comment>
<dbReference type="Gene3D" id="2.60.120.260">
    <property type="entry name" value="Galactose-binding domain-like"/>
    <property type="match status" value="1"/>
</dbReference>
<dbReference type="GO" id="GO:0001681">
    <property type="term" value="F:sialate O-acetylesterase activity"/>
    <property type="evidence" value="ECO:0007669"/>
    <property type="project" value="InterPro"/>
</dbReference>
<dbReference type="Proteomes" id="UP000247973">
    <property type="component" value="Unassembled WGS sequence"/>
</dbReference>
<name>A0A2V3PKN1_9BACT</name>
<feature type="domain" description="Sialate O-acetylesterase" evidence="3">
    <location>
        <begin position="412"/>
        <end position="533"/>
    </location>
</feature>
<dbReference type="GO" id="GO:0005975">
    <property type="term" value="P:carbohydrate metabolic process"/>
    <property type="evidence" value="ECO:0007669"/>
    <property type="project" value="TreeGrafter"/>
</dbReference>
<evidence type="ECO:0000313" key="5">
    <source>
        <dbReference type="EMBL" id="PXV59983.1"/>
    </source>
</evidence>
<gene>
    <name evidence="5" type="ORF">CLV62_1339</name>
</gene>
<dbReference type="InterPro" id="IPR039329">
    <property type="entry name" value="SIAE"/>
</dbReference>
<dbReference type="InterPro" id="IPR025300">
    <property type="entry name" value="BetaGal_jelly_roll_dom"/>
</dbReference>
<feature type="domain" description="Beta-galactosidase jelly roll" evidence="4">
    <location>
        <begin position="259"/>
        <end position="364"/>
    </location>
</feature>
<protein>
    <submittedName>
        <fullName evidence="5">Sialate O-acetylesterase</fullName>
    </submittedName>
</protein>
<dbReference type="EMBL" id="QICL01000033">
    <property type="protein sequence ID" value="PXV59983.1"/>
    <property type="molecule type" value="Genomic_DNA"/>
</dbReference>
<keyword evidence="2" id="KW-0326">Glycosidase</keyword>
<sequence length="659" mass="75772">MKEKIILSVYIIFISISVTAANLRLSPLFSDYMIVQRDAPVKIYGKGIPGNNVEINFEGAGFQTKIEKDSSWLITLPEFALNKNYTISVYSGEDSVQLKEVVAGDVWLCSGQSNMEFQMANFPWCDEEIKNAKDPDLRFYSVPNSIDMIPAKDLVEGGHWKQALGNDLRQCSATAYFFAKNIRKEVDVPIGIICSDWSGTGLEPWMSVDAIKKFPQFEKEYKEFTSHNKSRKQIEADFKELRKTWDKEYYLTGKGFDEKWYLPSTDFSDWTPYKPSEGYWENANIGLDKFDGVVWFQTTFDLPDDYKEGDFHLFLSYIKDYNITWVNGVTVGEVFGDKNWSDYYVSQNILKKKDNVLVVRVLNVEGNGGFSFHPFWATPILNGQWYCRKDEPLKDNFVVPHIVNVNPFSHPAILYNSMINPLAENVKIRGVIWYQGESNAGRGYEYRYLFPEMITDWRRKFNIPEMPFYFVQLANYDSIDTSGNNNDWSELRESQDLATKLPHVKMATAIDLGEEKDIHPKNKQDVGLRLAELALADSYGVLKEKEYPRIKTVGFTEGKASVQLDSDFIILNDQQFIKGFSIAGADEQFYPAIAEKDGNLITVYSEKVQNPQAVRYAWSKNPGELNLYGKNSLPVLPYRSDNWKGITDDRVYDPDIVYF</sequence>
<evidence type="ECO:0000259" key="4">
    <source>
        <dbReference type="Pfam" id="PF13364"/>
    </source>
</evidence>
<evidence type="ECO:0000256" key="1">
    <source>
        <dbReference type="ARBA" id="ARBA00022801"/>
    </source>
</evidence>
<accession>A0A2V3PKN1</accession>
<evidence type="ECO:0000256" key="2">
    <source>
        <dbReference type="ARBA" id="ARBA00023295"/>
    </source>
</evidence>
<dbReference type="PANTHER" id="PTHR22901">
    <property type="entry name" value="SIALATE O-ACETYLESTERASE"/>
    <property type="match status" value="1"/>
</dbReference>
<keyword evidence="1" id="KW-0378">Hydrolase</keyword>
<dbReference type="Gene3D" id="3.40.50.1110">
    <property type="entry name" value="SGNH hydrolase"/>
    <property type="match status" value="1"/>
</dbReference>
<dbReference type="RefSeq" id="WP_110312239.1">
    <property type="nucleotide sequence ID" value="NZ_QICL01000033.1"/>
</dbReference>
<evidence type="ECO:0000259" key="3">
    <source>
        <dbReference type="Pfam" id="PF03629"/>
    </source>
</evidence>
<proteinExistence type="predicted"/>
<dbReference type="GO" id="GO:0004553">
    <property type="term" value="F:hydrolase activity, hydrolyzing O-glycosyl compounds"/>
    <property type="evidence" value="ECO:0007669"/>
    <property type="project" value="UniProtKB-ARBA"/>
</dbReference>
<reference evidence="5 6" key="1">
    <citation type="submission" date="2018-03" db="EMBL/GenBank/DDBJ databases">
        <title>Genomic Encyclopedia of Archaeal and Bacterial Type Strains, Phase II (KMG-II): from individual species to whole genera.</title>
        <authorList>
            <person name="Goeker M."/>
        </authorList>
    </citation>
    <scope>NUCLEOTIDE SEQUENCE [LARGE SCALE GENOMIC DNA]</scope>
    <source>
        <strain evidence="5 6">DSM 100214</strain>
    </source>
</reference>
<dbReference type="AlphaFoldDB" id="A0A2V3PKN1"/>
<keyword evidence="6" id="KW-1185">Reference proteome</keyword>
<dbReference type="PANTHER" id="PTHR22901:SF0">
    <property type="entry name" value="SIALATE O-ACETYLESTERASE"/>
    <property type="match status" value="1"/>
</dbReference>
<dbReference type="SUPFAM" id="SSF49785">
    <property type="entry name" value="Galactose-binding domain-like"/>
    <property type="match status" value="1"/>
</dbReference>